<dbReference type="SUPFAM" id="SSF55874">
    <property type="entry name" value="ATPase domain of HSP90 chaperone/DNA topoisomerase II/histidine kinase"/>
    <property type="match status" value="1"/>
</dbReference>
<feature type="transmembrane region" description="Helical" evidence="2">
    <location>
        <begin position="70"/>
        <end position="89"/>
    </location>
</feature>
<organism evidence="4 5">
    <name type="scientific">Oceanidesulfovibrio indonesiensis</name>
    <dbReference type="NCBI Taxonomy" id="54767"/>
    <lineage>
        <taxon>Bacteria</taxon>
        <taxon>Pseudomonadati</taxon>
        <taxon>Thermodesulfobacteriota</taxon>
        <taxon>Desulfovibrionia</taxon>
        <taxon>Desulfovibrionales</taxon>
        <taxon>Desulfovibrionaceae</taxon>
        <taxon>Oceanidesulfovibrio</taxon>
    </lineage>
</organism>
<evidence type="ECO:0000259" key="3">
    <source>
        <dbReference type="PROSITE" id="PS50109"/>
    </source>
</evidence>
<accession>A0A7M3MIV9</accession>
<dbReference type="InterPro" id="IPR005467">
    <property type="entry name" value="His_kinase_dom"/>
</dbReference>
<sequence>MHRPANMPKDRRHFSDEGFLANLDQPPFTDLIVGALLGFFVLHPTAMVLVGQDVSLQTIVASIGTSLSAYFAFIGMMTGFAGGMLRYQLKKQNRKLAKANEKLSAAVTERESLLRIISHDITNAMVSASAALTIVERRAHTTQMSCRNSADFVEIASEAQETLANAQQLLDFTKRMLAIQSGKMVMQLERLDLRPIVTSAAALYKEKAEAKRLEMDVHLPDADVFCAVEPVVLRNTVFGNLISNAVKFSLPGRTVRIELTRRNGRAYFSVTNIGPCIPDNLADRIFSPEACTTRPGTCGEQGTGFGLPLVAQFAEMMQGTVWVESVCEEGAPDLENGDVCRTTFTVDLPTA</sequence>
<feature type="domain" description="Histidine kinase" evidence="3">
    <location>
        <begin position="116"/>
        <end position="351"/>
    </location>
</feature>
<gene>
    <name evidence="4" type="ORF">DPQ33_00255</name>
</gene>
<keyword evidence="1" id="KW-0597">Phosphoprotein</keyword>
<evidence type="ECO:0000313" key="4">
    <source>
        <dbReference type="EMBL" id="TVM19705.1"/>
    </source>
</evidence>
<dbReference type="EMBL" id="QMIE01000001">
    <property type="protein sequence ID" value="TVM19705.1"/>
    <property type="molecule type" value="Genomic_DNA"/>
</dbReference>
<dbReference type="AlphaFoldDB" id="A0A7M3MIV9"/>
<evidence type="ECO:0000256" key="1">
    <source>
        <dbReference type="ARBA" id="ARBA00022553"/>
    </source>
</evidence>
<name>A0A7M3MIV9_9BACT</name>
<keyword evidence="2" id="KW-1133">Transmembrane helix</keyword>
<dbReference type="InterPro" id="IPR036890">
    <property type="entry name" value="HATPase_C_sf"/>
</dbReference>
<proteinExistence type="predicted"/>
<evidence type="ECO:0000256" key="2">
    <source>
        <dbReference type="SAM" id="Phobius"/>
    </source>
</evidence>
<dbReference type="Gene3D" id="1.10.287.130">
    <property type="match status" value="1"/>
</dbReference>
<dbReference type="Gene3D" id="3.30.565.10">
    <property type="entry name" value="Histidine kinase-like ATPase, C-terminal domain"/>
    <property type="match status" value="1"/>
</dbReference>
<dbReference type="GO" id="GO:0000155">
    <property type="term" value="F:phosphorelay sensor kinase activity"/>
    <property type="evidence" value="ECO:0007669"/>
    <property type="project" value="TreeGrafter"/>
</dbReference>
<keyword evidence="2" id="KW-0812">Transmembrane</keyword>
<dbReference type="PANTHER" id="PTHR43547">
    <property type="entry name" value="TWO-COMPONENT HISTIDINE KINASE"/>
    <property type="match status" value="1"/>
</dbReference>
<feature type="transmembrane region" description="Helical" evidence="2">
    <location>
        <begin position="31"/>
        <end position="50"/>
    </location>
</feature>
<keyword evidence="5" id="KW-1185">Reference proteome</keyword>
<dbReference type="OrthoDB" id="9762798at2"/>
<dbReference type="PROSITE" id="PS50109">
    <property type="entry name" value="HIS_KIN"/>
    <property type="match status" value="1"/>
</dbReference>
<protein>
    <recommendedName>
        <fullName evidence="3">Histidine kinase domain-containing protein</fullName>
    </recommendedName>
</protein>
<dbReference type="PANTHER" id="PTHR43547:SF2">
    <property type="entry name" value="HYBRID SIGNAL TRANSDUCTION HISTIDINE KINASE C"/>
    <property type="match status" value="1"/>
</dbReference>
<dbReference type="SMART" id="SM00387">
    <property type="entry name" value="HATPase_c"/>
    <property type="match status" value="1"/>
</dbReference>
<evidence type="ECO:0000313" key="5">
    <source>
        <dbReference type="Proteomes" id="UP000448292"/>
    </source>
</evidence>
<dbReference type="InterPro" id="IPR003594">
    <property type="entry name" value="HATPase_dom"/>
</dbReference>
<dbReference type="Proteomes" id="UP000448292">
    <property type="component" value="Unassembled WGS sequence"/>
</dbReference>
<comment type="caution">
    <text evidence="4">The sequence shown here is derived from an EMBL/GenBank/DDBJ whole genome shotgun (WGS) entry which is preliminary data.</text>
</comment>
<reference evidence="4 5" key="1">
    <citation type="submission" date="2018-06" db="EMBL/GenBank/DDBJ databases">
        <title>Complete genome of Desulfovibrio indonesiensis P37SLT.</title>
        <authorList>
            <person name="Crispim J.S."/>
            <person name="Vidigal P.M.P."/>
            <person name="Silva L.C.F."/>
            <person name="Laguardia C.N."/>
            <person name="Araujo L.C."/>
            <person name="Dias R.S."/>
            <person name="Sousa M.P."/>
            <person name="Paula S.O."/>
            <person name="Silva C."/>
        </authorList>
    </citation>
    <scope>NUCLEOTIDE SEQUENCE [LARGE SCALE GENOMIC DNA]</scope>
    <source>
        <strain evidence="4 5">P37SLT</strain>
    </source>
</reference>
<dbReference type="Pfam" id="PF02518">
    <property type="entry name" value="HATPase_c"/>
    <property type="match status" value="1"/>
</dbReference>
<keyword evidence="2" id="KW-0472">Membrane</keyword>